<evidence type="ECO:0000313" key="1">
    <source>
        <dbReference type="EMBL" id="MCD9643828.1"/>
    </source>
</evidence>
<reference evidence="1 2" key="1">
    <citation type="journal article" date="2021" name="BMC Genomics">
        <title>Datura genome reveals duplications of psychoactive alkaloid biosynthetic genes and high mutation rate following tissue culture.</title>
        <authorList>
            <person name="Rajewski A."/>
            <person name="Carter-House D."/>
            <person name="Stajich J."/>
            <person name="Litt A."/>
        </authorList>
    </citation>
    <scope>NUCLEOTIDE SEQUENCE [LARGE SCALE GENOMIC DNA]</scope>
    <source>
        <strain evidence="1">AR-01</strain>
    </source>
</reference>
<dbReference type="EMBL" id="JACEIK010004008">
    <property type="protein sequence ID" value="MCD9643828.1"/>
    <property type="molecule type" value="Genomic_DNA"/>
</dbReference>
<gene>
    <name evidence="1" type="ORF">HAX54_031675</name>
</gene>
<dbReference type="Proteomes" id="UP000823775">
    <property type="component" value="Unassembled WGS sequence"/>
</dbReference>
<sequence length="124" mass="14327">MDVSPREMHDKASSERVNKELKVKALLPLLKPLNPKPPFPQRFRKKHNDGSITRMHNGCGSFYHIGRPFLATARVLMDFERNEIKFLANNDEVIFKLDKEMKILQAFSCKLVLDELADMDEGDL</sequence>
<organism evidence="1 2">
    <name type="scientific">Datura stramonium</name>
    <name type="common">Jimsonweed</name>
    <name type="synonym">Common thornapple</name>
    <dbReference type="NCBI Taxonomy" id="4076"/>
    <lineage>
        <taxon>Eukaryota</taxon>
        <taxon>Viridiplantae</taxon>
        <taxon>Streptophyta</taxon>
        <taxon>Embryophyta</taxon>
        <taxon>Tracheophyta</taxon>
        <taxon>Spermatophyta</taxon>
        <taxon>Magnoliopsida</taxon>
        <taxon>eudicotyledons</taxon>
        <taxon>Gunneridae</taxon>
        <taxon>Pentapetalae</taxon>
        <taxon>asterids</taxon>
        <taxon>lamiids</taxon>
        <taxon>Solanales</taxon>
        <taxon>Solanaceae</taxon>
        <taxon>Solanoideae</taxon>
        <taxon>Datureae</taxon>
        <taxon>Datura</taxon>
    </lineage>
</organism>
<name>A0ABS8V9G5_DATST</name>
<keyword evidence="2" id="KW-1185">Reference proteome</keyword>
<accession>A0ABS8V9G5</accession>
<evidence type="ECO:0000313" key="2">
    <source>
        <dbReference type="Proteomes" id="UP000823775"/>
    </source>
</evidence>
<proteinExistence type="predicted"/>
<comment type="caution">
    <text evidence="1">The sequence shown here is derived from an EMBL/GenBank/DDBJ whole genome shotgun (WGS) entry which is preliminary data.</text>
</comment>
<protein>
    <submittedName>
        <fullName evidence="1">Uncharacterized protein</fullName>
    </submittedName>
</protein>